<dbReference type="AlphaFoldDB" id="A0A368EXZ0"/>
<name>A0A368EXZ0_ANCCA</name>
<sequence length="70" mass="8137">MKRQVIGNDNETWVKYKYGVNNDKEATVNYYFDKNTSSATKRAFLRAAKTWEKDTCINFTKNESGAKAEF</sequence>
<evidence type="ECO:0000259" key="2">
    <source>
        <dbReference type="PROSITE" id="PS51864"/>
    </source>
</evidence>
<evidence type="ECO:0000313" key="3">
    <source>
        <dbReference type="EMBL" id="RCN24664.1"/>
    </source>
</evidence>
<dbReference type="EMBL" id="JOJR01017792">
    <property type="protein sequence ID" value="RCN24664.1"/>
    <property type="molecule type" value="Genomic_DNA"/>
</dbReference>
<reference evidence="3 4" key="1">
    <citation type="submission" date="2014-10" db="EMBL/GenBank/DDBJ databases">
        <title>Draft genome of the hookworm Ancylostoma caninum.</title>
        <authorList>
            <person name="Mitreva M."/>
        </authorList>
    </citation>
    <scope>NUCLEOTIDE SEQUENCE [LARGE SCALE GENOMIC DNA]</scope>
    <source>
        <strain evidence="3 4">Baltimore</strain>
    </source>
</reference>
<dbReference type="InterPro" id="IPR024079">
    <property type="entry name" value="MetalloPept_cat_dom_sf"/>
</dbReference>
<comment type="caution">
    <text evidence="3">The sequence shown here is derived from an EMBL/GenBank/DDBJ whole genome shotgun (WGS) entry which is preliminary data.</text>
</comment>
<accession>A0A368EXZ0</accession>
<dbReference type="GO" id="GO:0004222">
    <property type="term" value="F:metalloendopeptidase activity"/>
    <property type="evidence" value="ECO:0007669"/>
    <property type="project" value="InterPro"/>
</dbReference>
<organism evidence="3 4">
    <name type="scientific">Ancylostoma caninum</name>
    <name type="common">Dog hookworm</name>
    <dbReference type="NCBI Taxonomy" id="29170"/>
    <lineage>
        <taxon>Eukaryota</taxon>
        <taxon>Metazoa</taxon>
        <taxon>Ecdysozoa</taxon>
        <taxon>Nematoda</taxon>
        <taxon>Chromadorea</taxon>
        <taxon>Rhabditida</taxon>
        <taxon>Rhabditina</taxon>
        <taxon>Rhabditomorpha</taxon>
        <taxon>Strongyloidea</taxon>
        <taxon>Ancylostomatidae</taxon>
        <taxon>Ancylostomatinae</taxon>
        <taxon>Ancylostoma</taxon>
    </lineage>
</organism>
<protein>
    <recommendedName>
        <fullName evidence="2">Peptidase M12A domain-containing protein</fullName>
    </recommendedName>
</protein>
<dbReference type="Proteomes" id="UP000252519">
    <property type="component" value="Unassembled WGS sequence"/>
</dbReference>
<dbReference type="PROSITE" id="PS51864">
    <property type="entry name" value="ASTACIN"/>
    <property type="match status" value="1"/>
</dbReference>
<dbReference type="Gene3D" id="3.40.390.10">
    <property type="entry name" value="Collagenase (Catalytic Domain)"/>
    <property type="match status" value="1"/>
</dbReference>
<dbReference type="InterPro" id="IPR001506">
    <property type="entry name" value="Peptidase_M12A"/>
</dbReference>
<evidence type="ECO:0000313" key="4">
    <source>
        <dbReference type="Proteomes" id="UP000252519"/>
    </source>
</evidence>
<dbReference type="SUPFAM" id="SSF55486">
    <property type="entry name" value="Metalloproteases ('zincins'), catalytic domain"/>
    <property type="match status" value="1"/>
</dbReference>
<feature type="domain" description="Peptidase M12A" evidence="2">
    <location>
        <begin position="4"/>
        <end position="70"/>
    </location>
</feature>
<proteinExistence type="predicted"/>
<keyword evidence="4" id="KW-1185">Reference proteome</keyword>
<dbReference type="Pfam" id="PF01400">
    <property type="entry name" value="Astacin"/>
    <property type="match status" value="1"/>
</dbReference>
<gene>
    <name evidence="3" type="ORF">ANCCAN_29635</name>
</gene>
<dbReference type="GO" id="GO:0006508">
    <property type="term" value="P:proteolysis"/>
    <property type="evidence" value="ECO:0007669"/>
    <property type="project" value="InterPro"/>
</dbReference>
<evidence type="ECO:0000256" key="1">
    <source>
        <dbReference type="PROSITE-ProRule" id="PRU01211"/>
    </source>
</evidence>
<comment type="caution">
    <text evidence="1">Lacks conserved residue(s) required for the propagation of feature annotation.</text>
</comment>